<dbReference type="OrthoDB" id="9765475at2"/>
<sequence>MSDVQYCKRCLFPETKPDLYFDEEGICDACRSAERKHGTEDAIDWEQRKRDFDSILDSARERATGPYDCLVPVSGGKDSTWQVYAMKKIHGMNPLAVTFDQFDQTSTGRHNLDVLRSIGVDHVHFTLNPNVVKPLIKKGFEIVGDHYWVNHVGIYTVPFHFAVNFGIPLVIFGENPQFEYGGPLLSRDNMVMDRKWRQEFGLMRGLREEDMVDDEISMTDLKMLCYPSDDDMHNAGVLGTFYGHFFKWDASVHTELVKKLGWSPLPSAPSGSWVDYENCDMKFIDIRERVKYLKFGYGRATDQLNIEIRNGRITRQEALEIAIETDGKVDPDNVKAFCEYIDITLSEYTDIMDSFVNHDIFKQDEDGEWILRGKRA</sequence>
<accession>Q1N2Y6</accession>
<proteinExistence type="predicted"/>
<evidence type="ECO:0008006" key="3">
    <source>
        <dbReference type="Google" id="ProtNLM"/>
    </source>
</evidence>
<keyword evidence="2" id="KW-1185">Reference proteome</keyword>
<organism evidence="1 2">
    <name type="scientific">Bermanella marisrubri</name>
    <dbReference type="NCBI Taxonomy" id="207949"/>
    <lineage>
        <taxon>Bacteria</taxon>
        <taxon>Pseudomonadati</taxon>
        <taxon>Pseudomonadota</taxon>
        <taxon>Gammaproteobacteria</taxon>
        <taxon>Oceanospirillales</taxon>
        <taxon>Oceanospirillaceae</taxon>
        <taxon>Bermanella</taxon>
    </lineage>
</organism>
<protein>
    <recommendedName>
        <fullName evidence="3">Flagellin modification protein, PseA</fullName>
    </recommendedName>
</protein>
<dbReference type="AlphaFoldDB" id="Q1N2Y6"/>
<evidence type="ECO:0000313" key="2">
    <source>
        <dbReference type="Proteomes" id="UP000004263"/>
    </source>
</evidence>
<dbReference type="RefSeq" id="WP_007016134.1">
    <property type="nucleotide sequence ID" value="NZ_AAQH01000006.1"/>
</dbReference>
<dbReference type="Gene3D" id="3.40.50.620">
    <property type="entry name" value="HUPs"/>
    <property type="match status" value="1"/>
</dbReference>
<comment type="caution">
    <text evidence="1">The sequence shown here is derived from an EMBL/GenBank/DDBJ whole genome shotgun (WGS) entry which is preliminary data.</text>
</comment>
<dbReference type="InterPro" id="IPR020022">
    <property type="entry name" value="N-acetyl_sugar_amidoTrfase"/>
</dbReference>
<gene>
    <name evidence="1" type="ORF">RED65_06548</name>
</gene>
<dbReference type="InterPro" id="IPR014729">
    <property type="entry name" value="Rossmann-like_a/b/a_fold"/>
</dbReference>
<name>Q1N2Y6_9GAMM</name>
<dbReference type="HOGENOM" id="CLU_056004_1_0_6"/>
<dbReference type="SUPFAM" id="SSF52402">
    <property type="entry name" value="Adenine nucleotide alpha hydrolases-like"/>
    <property type="match status" value="1"/>
</dbReference>
<dbReference type="STRING" id="207949.RED65_06548"/>
<evidence type="ECO:0000313" key="1">
    <source>
        <dbReference type="EMBL" id="EAT12533.1"/>
    </source>
</evidence>
<dbReference type="EMBL" id="AAQH01000006">
    <property type="protein sequence ID" value="EAT12533.1"/>
    <property type="molecule type" value="Genomic_DNA"/>
</dbReference>
<dbReference type="NCBIfam" id="TIGR03573">
    <property type="entry name" value="WbuX"/>
    <property type="match status" value="1"/>
</dbReference>
<dbReference type="Proteomes" id="UP000004263">
    <property type="component" value="Unassembled WGS sequence"/>
</dbReference>
<reference evidence="1 2" key="1">
    <citation type="submission" date="2006-03" db="EMBL/GenBank/DDBJ databases">
        <authorList>
            <person name="Pinhassi J."/>
            <person name="Pedros-Alio C."/>
            <person name="Ferriera S."/>
            <person name="Johnson J."/>
            <person name="Kravitz S."/>
            <person name="Halpern A."/>
            <person name="Remington K."/>
            <person name="Beeson K."/>
            <person name="Tran B."/>
            <person name="Rogers Y.-H."/>
            <person name="Friedman R."/>
            <person name="Venter J.C."/>
        </authorList>
    </citation>
    <scope>NUCLEOTIDE SEQUENCE [LARGE SCALE GENOMIC DNA]</scope>
    <source>
        <strain evidence="1 2">RED65</strain>
    </source>
</reference>